<evidence type="ECO:0000256" key="1">
    <source>
        <dbReference type="ARBA" id="ARBA00001933"/>
    </source>
</evidence>
<evidence type="ECO:0000256" key="5">
    <source>
        <dbReference type="ARBA" id="ARBA00022898"/>
    </source>
</evidence>
<protein>
    <recommendedName>
        <fullName evidence="6">Alanine--glyoxylate aminotransferase</fullName>
        <ecNumber evidence="6">2.6.1.44</ecNumber>
    </recommendedName>
</protein>
<organism evidence="12 13">
    <name type="scientific">Geodia barretti</name>
    <name type="common">Barrett's horny sponge</name>
    <dbReference type="NCBI Taxonomy" id="519541"/>
    <lineage>
        <taxon>Eukaryota</taxon>
        <taxon>Metazoa</taxon>
        <taxon>Porifera</taxon>
        <taxon>Demospongiae</taxon>
        <taxon>Heteroscleromorpha</taxon>
        <taxon>Tetractinellida</taxon>
        <taxon>Astrophorina</taxon>
        <taxon>Geodiidae</taxon>
        <taxon>Geodia</taxon>
    </lineage>
</organism>
<dbReference type="EMBL" id="CASHTH010002105">
    <property type="protein sequence ID" value="CAI8024923.1"/>
    <property type="molecule type" value="Genomic_DNA"/>
</dbReference>
<dbReference type="InterPro" id="IPR015424">
    <property type="entry name" value="PyrdxlP-dep_Trfase"/>
</dbReference>
<dbReference type="GO" id="GO:0004760">
    <property type="term" value="F:L-serine-pyruvate transaminase activity"/>
    <property type="evidence" value="ECO:0007669"/>
    <property type="project" value="TreeGrafter"/>
</dbReference>
<name>A0AA35WKL6_GEOBA</name>
<evidence type="ECO:0000259" key="11">
    <source>
        <dbReference type="Pfam" id="PF00266"/>
    </source>
</evidence>
<comment type="catalytic activity">
    <reaction evidence="6">
        <text>glyoxylate + L-alanine = glycine + pyruvate</text>
        <dbReference type="Rhea" id="RHEA:24248"/>
        <dbReference type="ChEBI" id="CHEBI:15361"/>
        <dbReference type="ChEBI" id="CHEBI:36655"/>
        <dbReference type="ChEBI" id="CHEBI:57305"/>
        <dbReference type="ChEBI" id="CHEBI:57972"/>
        <dbReference type="EC" id="2.6.1.44"/>
    </reaction>
</comment>
<dbReference type="GO" id="GO:0008453">
    <property type="term" value="F:alanine-glyoxylate transaminase activity"/>
    <property type="evidence" value="ECO:0007669"/>
    <property type="project" value="UniProtKB-EC"/>
</dbReference>
<evidence type="ECO:0000256" key="9">
    <source>
        <dbReference type="RuleBase" id="RU004075"/>
    </source>
</evidence>
<dbReference type="GO" id="GO:0019265">
    <property type="term" value="P:glycine biosynthetic process, by transamination of glyoxylate"/>
    <property type="evidence" value="ECO:0007669"/>
    <property type="project" value="TreeGrafter"/>
</dbReference>
<dbReference type="FunFam" id="3.40.640.10:FF:000027">
    <property type="entry name" value="Serine--pyruvate aminotransferase, mitochondrial"/>
    <property type="match status" value="1"/>
</dbReference>
<dbReference type="PROSITE" id="PS00595">
    <property type="entry name" value="AA_TRANSFER_CLASS_5"/>
    <property type="match status" value="1"/>
</dbReference>
<reference evidence="12" key="1">
    <citation type="submission" date="2023-03" db="EMBL/GenBank/DDBJ databases">
        <authorList>
            <person name="Steffen K."/>
            <person name="Cardenas P."/>
        </authorList>
    </citation>
    <scope>NUCLEOTIDE SEQUENCE</scope>
</reference>
<dbReference type="InterPro" id="IPR015422">
    <property type="entry name" value="PyrdxlP-dep_Trfase_small"/>
</dbReference>
<dbReference type="InterPro" id="IPR024169">
    <property type="entry name" value="SP_NH2Trfase/AEP_transaminase"/>
</dbReference>
<proteinExistence type="inferred from homology"/>
<feature type="modified residue" description="N6-(pyridoxal phosphate)lysine" evidence="8">
    <location>
        <position position="170"/>
    </location>
</feature>
<comment type="caution">
    <text evidence="12">The sequence shown here is derived from an EMBL/GenBank/DDBJ whole genome shotgun (WGS) entry which is preliminary data.</text>
</comment>
<evidence type="ECO:0000256" key="7">
    <source>
        <dbReference type="PIRSR" id="PIRSR000524-1"/>
    </source>
</evidence>
<evidence type="ECO:0000256" key="6">
    <source>
        <dbReference type="PIRNR" id="PIRNR000524"/>
    </source>
</evidence>
<dbReference type="Gene3D" id="3.40.640.10">
    <property type="entry name" value="Type I PLP-dependent aspartate aminotransferase-like (Major domain)"/>
    <property type="match status" value="1"/>
</dbReference>
<dbReference type="EC" id="2.6.1.44" evidence="6"/>
<keyword evidence="5 6" id="KW-0663">Pyridoxal phosphate</keyword>
<evidence type="ECO:0000256" key="3">
    <source>
        <dbReference type="ARBA" id="ARBA00022576"/>
    </source>
</evidence>
<dbReference type="Gene3D" id="3.90.1150.10">
    <property type="entry name" value="Aspartate Aminotransferase, domain 1"/>
    <property type="match status" value="1"/>
</dbReference>
<accession>A0AA35WKL6</accession>
<dbReference type="PANTHER" id="PTHR21152:SF40">
    <property type="entry name" value="ALANINE--GLYOXYLATE AMINOTRANSFERASE"/>
    <property type="match status" value="1"/>
</dbReference>
<dbReference type="PIRSF" id="PIRSF000524">
    <property type="entry name" value="SPT"/>
    <property type="match status" value="1"/>
</dbReference>
<keyword evidence="13" id="KW-1185">Reference proteome</keyword>
<evidence type="ECO:0000256" key="2">
    <source>
        <dbReference type="ARBA" id="ARBA00009236"/>
    </source>
</evidence>
<comment type="similarity">
    <text evidence="2 6 9">Belongs to the class-V pyridoxal-phosphate-dependent aminotransferase family.</text>
</comment>
<comment type="cofactor">
    <cofactor evidence="1 6 8 10">
        <name>pyridoxal 5'-phosphate</name>
        <dbReference type="ChEBI" id="CHEBI:597326"/>
    </cofactor>
</comment>
<dbReference type="AlphaFoldDB" id="A0AA35WKL6"/>
<keyword evidence="4" id="KW-0808">Transferase</keyword>
<evidence type="ECO:0000256" key="10">
    <source>
        <dbReference type="RuleBase" id="RU004504"/>
    </source>
</evidence>
<gene>
    <name evidence="12" type="ORF">GBAR_LOCUS14438</name>
</gene>
<dbReference type="GO" id="GO:0005777">
    <property type="term" value="C:peroxisome"/>
    <property type="evidence" value="ECO:0007669"/>
    <property type="project" value="TreeGrafter"/>
</dbReference>
<evidence type="ECO:0000256" key="4">
    <source>
        <dbReference type="ARBA" id="ARBA00022679"/>
    </source>
</evidence>
<dbReference type="InterPro" id="IPR015421">
    <property type="entry name" value="PyrdxlP-dep_Trfase_major"/>
</dbReference>
<dbReference type="Pfam" id="PF00266">
    <property type="entry name" value="Aminotran_5"/>
    <property type="match status" value="1"/>
</dbReference>
<keyword evidence="3" id="KW-0032">Aminotransferase</keyword>
<dbReference type="InterPro" id="IPR000192">
    <property type="entry name" value="Aminotrans_V_dom"/>
</dbReference>
<sequence length="362" mass="39086">MTTPMLGYLDTKFVEVMDDTVALLRQVFGTKNRLTLPVSGTGTAGMEAALTNVIEPGDGVVVGINGYFGERIANIATRCGGVVTTVEAEWGTHIRAEKIAEAVAKVSAPKLVALVHAETSTGILQPLADAIEIAHSSNALFLADCVTSLGGQPVDMDARGIDIAYSCTQKCLAGPPGLSPISFSERAVDVIRNRKTPIQSFYLDMTLLENYWHGEKRSYHHTVSMSMIYALREALRVVLEEGLAARYERHELNARALLAGAKAIGLQPAAEDGYRAPMLTTLRIPEGIDDTTIRKRLITDYGIEIGAGFGIFAEKAWRIGLMGESANERNVMLVLNALEKLLIEFGHNVETGTAVHAASQVY</sequence>
<feature type="domain" description="Aminotransferase class V" evidence="11">
    <location>
        <begin position="10"/>
        <end position="264"/>
    </location>
</feature>
<evidence type="ECO:0000256" key="8">
    <source>
        <dbReference type="PIRSR" id="PIRSR000524-50"/>
    </source>
</evidence>
<dbReference type="InterPro" id="IPR020578">
    <property type="entry name" value="Aminotrans_V_PyrdxlP_BS"/>
</dbReference>
<dbReference type="Proteomes" id="UP001174909">
    <property type="component" value="Unassembled WGS sequence"/>
</dbReference>
<dbReference type="SUPFAM" id="SSF53383">
    <property type="entry name" value="PLP-dependent transferases"/>
    <property type="match status" value="1"/>
</dbReference>
<evidence type="ECO:0000313" key="13">
    <source>
        <dbReference type="Proteomes" id="UP001174909"/>
    </source>
</evidence>
<feature type="binding site" evidence="7">
    <location>
        <position position="318"/>
    </location>
    <ligand>
        <name>substrate</name>
    </ligand>
</feature>
<evidence type="ECO:0000313" key="12">
    <source>
        <dbReference type="EMBL" id="CAI8024923.1"/>
    </source>
</evidence>
<dbReference type="PANTHER" id="PTHR21152">
    <property type="entry name" value="AMINOTRANSFERASE CLASS V"/>
    <property type="match status" value="1"/>
</dbReference>